<dbReference type="PANTHER" id="PTHR11439">
    <property type="entry name" value="GAG-POL-RELATED RETROTRANSPOSON"/>
    <property type="match status" value="1"/>
</dbReference>
<dbReference type="CDD" id="cd09272">
    <property type="entry name" value="RNase_HI_RT_Ty1"/>
    <property type="match status" value="1"/>
</dbReference>
<dbReference type="PANTHER" id="PTHR11439:SF483">
    <property type="entry name" value="PEPTIDE SYNTHASE GLIP-LIKE, PUTATIVE (AFU_ORTHOLOGUE AFUA_3G12920)-RELATED"/>
    <property type="match status" value="1"/>
</dbReference>
<dbReference type="AlphaFoldDB" id="A0A061FV71"/>
<name>A0A061FV71_THECC</name>
<dbReference type="HOGENOM" id="CLU_001650_6_2_1"/>
<dbReference type="STRING" id="3641.A0A061FV71"/>
<protein>
    <recommendedName>
        <fullName evidence="3">Cysteine-rich RLK (RECEPTOR-like protein kinase) 8</fullName>
    </recommendedName>
</protein>
<evidence type="ECO:0000313" key="1">
    <source>
        <dbReference type="EMBL" id="EOY21445.1"/>
    </source>
</evidence>
<dbReference type="Proteomes" id="UP000026915">
    <property type="component" value="Chromosome 3"/>
</dbReference>
<accession>A0A061FV71</accession>
<reference evidence="1 2" key="1">
    <citation type="journal article" date="2013" name="Genome Biol.">
        <title>The genome sequence of the most widely cultivated cacao type and its use to identify candidate genes regulating pod color.</title>
        <authorList>
            <person name="Motamayor J.C."/>
            <person name="Mockaitis K."/>
            <person name="Schmutz J."/>
            <person name="Haiminen N."/>
            <person name="Iii D.L."/>
            <person name="Cornejo O."/>
            <person name="Findley S.D."/>
            <person name="Zheng P."/>
            <person name="Utro F."/>
            <person name="Royaert S."/>
            <person name="Saski C."/>
            <person name="Jenkins J."/>
            <person name="Podicheti R."/>
            <person name="Zhao M."/>
            <person name="Scheffler B.E."/>
            <person name="Stack J.C."/>
            <person name="Feltus F.A."/>
            <person name="Mustiga G.M."/>
            <person name="Amores F."/>
            <person name="Phillips W."/>
            <person name="Marelli J.P."/>
            <person name="May G.D."/>
            <person name="Shapiro H."/>
            <person name="Ma J."/>
            <person name="Bustamante C.D."/>
            <person name="Schnell R.J."/>
            <person name="Main D."/>
            <person name="Gilbert D."/>
            <person name="Parida L."/>
            <person name="Kuhn D.N."/>
        </authorList>
    </citation>
    <scope>NUCLEOTIDE SEQUENCE [LARGE SCALE GENOMIC DNA]</scope>
    <source>
        <strain evidence="2">cv. Matina 1-6</strain>
    </source>
</reference>
<gene>
    <name evidence="1" type="ORF">TCM_012998</name>
</gene>
<dbReference type="eggNOG" id="KOG0017">
    <property type="taxonomic scope" value="Eukaryota"/>
</dbReference>
<evidence type="ECO:0008006" key="3">
    <source>
        <dbReference type="Google" id="ProtNLM"/>
    </source>
</evidence>
<proteinExistence type="predicted"/>
<dbReference type="OMA" id="KLEGECW"/>
<sequence length="159" mass="18209">MQVPNDQHIIAAKRILRYLKKTEFYGIHYTKSTKFALCGYTDSDFAGSNEDAKNTSGYLFTLGNGHFSWNSHKQSVVAQSSVESKYVVAAEAANQAFWLRKLLMDIKFEQKFPTNLFIDNKSAIAIVKNPIWHGKTKHINVKYHAITDTMEKNKINVQY</sequence>
<dbReference type="InParanoid" id="A0A061FV71"/>
<dbReference type="EMBL" id="CM001881">
    <property type="protein sequence ID" value="EOY21445.1"/>
    <property type="molecule type" value="Genomic_DNA"/>
</dbReference>
<organism evidence="1 2">
    <name type="scientific">Theobroma cacao</name>
    <name type="common">Cacao</name>
    <name type="synonym">Cocoa</name>
    <dbReference type="NCBI Taxonomy" id="3641"/>
    <lineage>
        <taxon>Eukaryota</taxon>
        <taxon>Viridiplantae</taxon>
        <taxon>Streptophyta</taxon>
        <taxon>Embryophyta</taxon>
        <taxon>Tracheophyta</taxon>
        <taxon>Spermatophyta</taxon>
        <taxon>Magnoliopsida</taxon>
        <taxon>eudicotyledons</taxon>
        <taxon>Gunneridae</taxon>
        <taxon>Pentapetalae</taxon>
        <taxon>rosids</taxon>
        <taxon>malvids</taxon>
        <taxon>Malvales</taxon>
        <taxon>Malvaceae</taxon>
        <taxon>Byttnerioideae</taxon>
        <taxon>Theobroma</taxon>
    </lineage>
</organism>
<keyword evidence="2" id="KW-1185">Reference proteome</keyword>
<dbReference type="Gramene" id="EOY21445">
    <property type="protein sequence ID" value="EOY21445"/>
    <property type="gene ID" value="TCM_012998"/>
</dbReference>
<evidence type="ECO:0000313" key="2">
    <source>
        <dbReference type="Proteomes" id="UP000026915"/>
    </source>
</evidence>